<proteinExistence type="predicted"/>
<dbReference type="InterPro" id="IPR002575">
    <property type="entry name" value="Aminoglycoside_PTrfase"/>
</dbReference>
<dbReference type="EMBL" id="ML742131">
    <property type="protein sequence ID" value="KAE8149216.1"/>
    <property type="molecule type" value="Genomic_DNA"/>
</dbReference>
<accession>A0A5N6TS83</accession>
<dbReference type="PANTHER" id="PTHR21310:SF37">
    <property type="entry name" value="AMINOGLYCOSIDE PHOSPHOTRANSFERASE DOMAIN-CONTAINING PROTEIN"/>
    <property type="match status" value="1"/>
</dbReference>
<dbReference type="OrthoDB" id="5412996at2759"/>
<sequence>MRVDEIRLAKNERLNEEWLGRFQAAEPQVRNLASRYRGRDDCFVVSIHYGTYNAGYRLRWNDGGPDWFFRVPLPGMTMHPDEKVWKEVSAMTIVARDSTVPVPRLIVWQPSQGSENWLGLGPFILREWVPGRPLSEFLGSDSVHITPWIDTQILEPAYRAMADILLSLWQVNFENIGSCIQVLNTDLKHASLRPLTLEHNELMRCFGIPDCIPGHSYSTSAEYILSLVLLQLKHLDYQRNAVSDAEECERRYSCRHLMKVLAPRFISAKYNHGPFKLFCDGFSPKRVLVDEFLRVTGVINWEFCYAAPVEFASSIPSWFLQSLPEILRSMGVAEVLCAFLPRAYFFLDVLETVEVETNRNLPDERLSAGMRDSLDNRSAWFYLACRNASLVDLIYWGLLHEYYWDEDPAEFLNHKAVVGQHSLDEFLIRRKLKQFQVYNEERRGYLNVEVVDDQLSC</sequence>
<protein>
    <recommendedName>
        <fullName evidence="1">Aminoglycoside phosphotransferase domain-containing protein</fullName>
    </recommendedName>
</protein>
<dbReference type="InterPro" id="IPR051678">
    <property type="entry name" value="AGP_Transferase"/>
</dbReference>
<feature type="domain" description="Aminoglycoside phosphotransferase" evidence="1">
    <location>
        <begin position="50"/>
        <end position="212"/>
    </location>
</feature>
<dbReference type="PANTHER" id="PTHR21310">
    <property type="entry name" value="AMINOGLYCOSIDE PHOSPHOTRANSFERASE-RELATED-RELATED"/>
    <property type="match status" value="1"/>
</dbReference>
<dbReference type="Pfam" id="PF01636">
    <property type="entry name" value="APH"/>
    <property type="match status" value="1"/>
</dbReference>
<keyword evidence="3" id="KW-1185">Reference proteome</keyword>
<dbReference type="SUPFAM" id="SSF56112">
    <property type="entry name" value="Protein kinase-like (PK-like)"/>
    <property type="match status" value="1"/>
</dbReference>
<gene>
    <name evidence="2" type="ORF">BDV25DRAFT_141045</name>
</gene>
<evidence type="ECO:0000259" key="1">
    <source>
        <dbReference type="Pfam" id="PF01636"/>
    </source>
</evidence>
<dbReference type="InterPro" id="IPR011009">
    <property type="entry name" value="Kinase-like_dom_sf"/>
</dbReference>
<evidence type="ECO:0000313" key="2">
    <source>
        <dbReference type="EMBL" id="KAE8149216.1"/>
    </source>
</evidence>
<dbReference type="AlphaFoldDB" id="A0A5N6TS83"/>
<reference evidence="2 3" key="1">
    <citation type="submission" date="2019-04" db="EMBL/GenBank/DDBJ databases">
        <title>Friends and foes A comparative genomics study of 23 Aspergillus species from section Flavi.</title>
        <authorList>
            <consortium name="DOE Joint Genome Institute"/>
            <person name="Kjaerbolling I."/>
            <person name="Vesth T."/>
            <person name="Frisvad J.C."/>
            <person name="Nybo J.L."/>
            <person name="Theobald S."/>
            <person name="Kildgaard S."/>
            <person name="Isbrandt T."/>
            <person name="Kuo A."/>
            <person name="Sato A."/>
            <person name="Lyhne E.K."/>
            <person name="Kogle M.E."/>
            <person name="Wiebenga A."/>
            <person name="Kun R.S."/>
            <person name="Lubbers R.J."/>
            <person name="Makela M.R."/>
            <person name="Barry K."/>
            <person name="Chovatia M."/>
            <person name="Clum A."/>
            <person name="Daum C."/>
            <person name="Haridas S."/>
            <person name="He G."/>
            <person name="LaButti K."/>
            <person name="Lipzen A."/>
            <person name="Mondo S."/>
            <person name="Riley R."/>
            <person name="Salamov A."/>
            <person name="Simmons B.A."/>
            <person name="Magnuson J.K."/>
            <person name="Henrissat B."/>
            <person name="Mortensen U.H."/>
            <person name="Larsen T.O."/>
            <person name="Devries R.P."/>
            <person name="Grigoriev I.V."/>
            <person name="Machida M."/>
            <person name="Baker S.E."/>
            <person name="Andersen M.R."/>
        </authorList>
    </citation>
    <scope>NUCLEOTIDE SEQUENCE [LARGE SCALE GENOMIC DNA]</scope>
    <source>
        <strain evidence="2 3">IBT 18842</strain>
    </source>
</reference>
<dbReference type="Proteomes" id="UP000325780">
    <property type="component" value="Unassembled WGS sequence"/>
</dbReference>
<name>A0A5N6TS83_ASPAV</name>
<organism evidence="2 3">
    <name type="scientific">Aspergillus avenaceus</name>
    <dbReference type="NCBI Taxonomy" id="36643"/>
    <lineage>
        <taxon>Eukaryota</taxon>
        <taxon>Fungi</taxon>
        <taxon>Dikarya</taxon>
        <taxon>Ascomycota</taxon>
        <taxon>Pezizomycotina</taxon>
        <taxon>Eurotiomycetes</taxon>
        <taxon>Eurotiomycetidae</taxon>
        <taxon>Eurotiales</taxon>
        <taxon>Aspergillaceae</taxon>
        <taxon>Aspergillus</taxon>
        <taxon>Aspergillus subgen. Circumdati</taxon>
    </lineage>
</organism>
<evidence type="ECO:0000313" key="3">
    <source>
        <dbReference type="Proteomes" id="UP000325780"/>
    </source>
</evidence>